<accession>A0A4V6A0C4</accession>
<reference evidence="1 2" key="2">
    <citation type="journal article" date="2019" name="G3 (Bethesda)">
        <title>Hybrid Assembly of the Genome of the Entomopathogenic Nematode Steinernema carpocapsae Identifies the X-Chromosome.</title>
        <authorList>
            <person name="Serra L."/>
            <person name="Macchietto M."/>
            <person name="Macias-Munoz A."/>
            <person name="McGill C.J."/>
            <person name="Rodriguez I.M."/>
            <person name="Rodriguez B."/>
            <person name="Murad R."/>
            <person name="Mortazavi A."/>
        </authorList>
    </citation>
    <scope>NUCLEOTIDE SEQUENCE [LARGE SCALE GENOMIC DNA]</scope>
    <source>
        <strain evidence="1 2">ALL</strain>
    </source>
</reference>
<keyword evidence="2" id="KW-1185">Reference proteome</keyword>
<dbReference type="EMBL" id="AZBU02000007">
    <property type="protein sequence ID" value="TKR70235.1"/>
    <property type="molecule type" value="Genomic_DNA"/>
</dbReference>
<organism evidence="1 2">
    <name type="scientific">Steinernema carpocapsae</name>
    <name type="common">Entomopathogenic nematode</name>
    <dbReference type="NCBI Taxonomy" id="34508"/>
    <lineage>
        <taxon>Eukaryota</taxon>
        <taxon>Metazoa</taxon>
        <taxon>Ecdysozoa</taxon>
        <taxon>Nematoda</taxon>
        <taxon>Chromadorea</taxon>
        <taxon>Rhabditida</taxon>
        <taxon>Tylenchina</taxon>
        <taxon>Panagrolaimomorpha</taxon>
        <taxon>Strongyloidoidea</taxon>
        <taxon>Steinernematidae</taxon>
        <taxon>Steinernema</taxon>
    </lineage>
</organism>
<name>A0A4V6A0C4_STECR</name>
<sequence>MSYTDQDGIPSDEAPLHMYPFPKHGTIVPVIDESNREVQTSTVLLTNESQSKWSLSFASCPTSTSALHLCITVNDDKVEDQVRCFHCQKKTDLEEMYECVDCYPMVSMCPHCAINRHNGHKISSLHSRRDLEQLLAEIKSYLPNKNAFLSELEAIYKDALTLFDEFETRITELDCGHFGNFQESEKKAEKLKRFADKLFKAHEKVKEVKQQLEDASSSFRQ</sequence>
<proteinExistence type="predicted"/>
<gene>
    <name evidence="1" type="ORF">L596_022284</name>
</gene>
<evidence type="ECO:0000313" key="2">
    <source>
        <dbReference type="Proteomes" id="UP000298663"/>
    </source>
</evidence>
<dbReference type="Proteomes" id="UP000298663">
    <property type="component" value="Unassembled WGS sequence"/>
</dbReference>
<comment type="caution">
    <text evidence="1">The sequence shown here is derived from an EMBL/GenBank/DDBJ whole genome shotgun (WGS) entry which is preliminary data.</text>
</comment>
<reference evidence="1 2" key="1">
    <citation type="journal article" date="2015" name="Genome Biol.">
        <title>Comparative genomics of Steinernema reveals deeply conserved gene regulatory networks.</title>
        <authorList>
            <person name="Dillman A.R."/>
            <person name="Macchietto M."/>
            <person name="Porter C.F."/>
            <person name="Rogers A."/>
            <person name="Williams B."/>
            <person name="Antoshechkin I."/>
            <person name="Lee M.M."/>
            <person name="Goodwin Z."/>
            <person name="Lu X."/>
            <person name="Lewis E.E."/>
            <person name="Goodrich-Blair H."/>
            <person name="Stock S.P."/>
            <person name="Adams B.J."/>
            <person name="Sternberg P.W."/>
            <person name="Mortazavi A."/>
        </authorList>
    </citation>
    <scope>NUCLEOTIDE SEQUENCE [LARGE SCALE GENOMIC DNA]</scope>
    <source>
        <strain evidence="1 2">ALL</strain>
    </source>
</reference>
<evidence type="ECO:0000313" key="1">
    <source>
        <dbReference type="EMBL" id="TKR70235.1"/>
    </source>
</evidence>
<protein>
    <submittedName>
        <fullName evidence="1">Uncharacterized protein</fullName>
    </submittedName>
</protein>
<dbReference type="AlphaFoldDB" id="A0A4V6A0C4"/>